<protein>
    <recommendedName>
        <fullName evidence="1">DUF6705 domain-containing protein</fullName>
    </recommendedName>
</protein>
<dbReference type="OrthoDB" id="1261237at2"/>
<dbReference type="Proteomes" id="UP000239002">
    <property type="component" value="Unassembled WGS sequence"/>
</dbReference>
<name>A0A2S6IHB8_9FLAO</name>
<evidence type="ECO:0000259" key="1">
    <source>
        <dbReference type="Pfam" id="PF20448"/>
    </source>
</evidence>
<dbReference type="Pfam" id="PF20448">
    <property type="entry name" value="DUF6705"/>
    <property type="match status" value="1"/>
</dbReference>
<comment type="caution">
    <text evidence="2">The sequence shown here is derived from an EMBL/GenBank/DDBJ whole genome shotgun (WGS) entry which is preliminary data.</text>
</comment>
<organism evidence="2 3">
    <name type="scientific">Nonlabens xylanidelens</name>
    <dbReference type="NCBI Taxonomy" id="191564"/>
    <lineage>
        <taxon>Bacteria</taxon>
        <taxon>Pseudomonadati</taxon>
        <taxon>Bacteroidota</taxon>
        <taxon>Flavobacteriia</taxon>
        <taxon>Flavobacteriales</taxon>
        <taxon>Flavobacteriaceae</taxon>
        <taxon>Nonlabens</taxon>
    </lineage>
</organism>
<proteinExistence type="predicted"/>
<evidence type="ECO:0000313" key="3">
    <source>
        <dbReference type="Proteomes" id="UP000239002"/>
    </source>
</evidence>
<keyword evidence="3" id="KW-1185">Reference proteome</keyword>
<evidence type="ECO:0000313" key="2">
    <source>
        <dbReference type="EMBL" id="PPK93599.1"/>
    </source>
</evidence>
<dbReference type="AlphaFoldDB" id="A0A2S6IHB8"/>
<gene>
    <name evidence="2" type="ORF">LY01_02382</name>
</gene>
<accession>A0A2S6IHB8</accession>
<dbReference type="EMBL" id="PTJE01000006">
    <property type="protein sequence ID" value="PPK93599.1"/>
    <property type="molecule type" value="Genomic_DNA"/>
</dbReference>
<feature type="domain" description="DUF6705" evidence="1">
    <location>
        <begin position="1"/>
        <end position="149"/>
    </location>
</feature>
<reference evidence="2 3" key="1">
    <citation type="submission" date="2018-02" db="EMBL/GenBank/DDBJ databases">
        <title>Genomic Encyclopedia of Archaeal and Bacterial Type Strains, Phase II (KMG-II): from individual species to whole genera.</title>
        <authorList>
            <person name="Goeker M."/>
        </authorList>
    </citation>
    <scope>NUCLEOTIDE SEQUENCE [LARGE SCALE GENOMIC DNA]</scope>
    <source>
        <strain evidence="2 3">DSM 16809</strain>
    </source>
</reference>
<dbReference type="RefSeq" id="WP_146080426.1">
    <property type="nucleotide sequence ID" value="NZ_MQVW01000024.1"/>
</dbReference>
<dbReference type="InterPro" id="IPR046551">
    <property type="entry name" value="DUF6705"/>
</dbReference>
<sequence>MRKIVLTIVANLVFISMLAQVEINLRDARNLSLDDRAESTYFKDTFNDLDKFVGEWTLEIGNKKLEVSIQKLIRVPEIRMLRIDDGLQHYQDLISVNYKLYENNQLIINYNSSDYQFLTIQSNDFVDYRIPNGPRTSNILNHIFLSYYEPTSDGSCLRSIATNLQLTYQDVPSTDSQGNATTGELFWRIESERQIAFNNGCDDGNASDTGPLRNLSEVTLIRD</sequence>